<feature type="region of interest" description="Disordered" evidence="1">
    <location>
        <begin position="156"/>
        <end position="190"/>
    </location>
</feature>
<dbReference type="RefSeq" id="WP_229881713.1">
    <property type="nucleotide sequence ID" value="NZ_BMWA01000041.1"/>
</dbReference>
<dbReference type="InterPro" id="IPR025855">
    <property type="entry name" value="Replic_Relax"/>
</dbReference>
<evidence type="ECO:0000313" key="2">
    <source>
        <dbReference type="EMBL" id="MFC7015989.1"/>
    </source>
</evidence>
<gene>
    <name evidence="2" type="ORF">ACFQMH_30655</name>
</gene>
<dbReference type="EMBL" id="JBHSYM010000072">
    <property type="protein sequence ID" value="MFC7015989.1"/>
    <property type="molecule type" value="Genomic_DNA"/>
</dbReference>
<evidence type="ECO:0000256" key="1">
    <source>
        <dbReference type="SAM" id="MobiDB-lite"/>
    </source>
</evidence>
<feature type="compositionally biased region" description="Pro residues" evidence="1">
    <location>
        <begin position="176"/>
        <end position="190"/>
    </location>
</feature>
<name>A0ABW2E749_9ACTN</name>
<comment type="caution">
    <text evidence="2">The sequence shown here is derived from an EMBL/GenBank/DDBJ whole genome shotgun (WGS) entry which is preliminary data.</text>
</comment>
<organism evidence="2 3">
    <name type="scientific">Streptomyces viridiviolaceus</name>
    <dbReference type="NCBI Taxonomy" id="68282"/>
    <lineage>
        <taxon>Bacteria</taxon>
        <taxon>Bacillati</taxon>
        <taxon>Actinomycetota</taxon>
        <taxon>Actinomycetes</taxon>
        <taxon>Kitasatosporales</taxon>
        <taxon>Streptomycetaceae</taxon>
        <taxon>Streptomyces</taxon>
    </lineage>
</organism>
<sequence length="190" mass="20980">MLSSTEGHLLLTPRVRIEQTRRRLVKLRSEGLIDRVTLLQAGRTWVWFVTKYGAQVASEWPGLRHWQPLRTVADRTAGRLRVGHSLTVTETGLAFVRDARRRGALCRPLDWTPEVHHPLGSGEAVIPDALLYYRHGAKGNEDGTMLRAFVEVDLPWAPNASPPRSTPTPSSTSTCPPHPSGDPSTTPPSG</sequence>
<reference evidence="3" key="1">
    <citation type="journal article" date="2019" name="Int. J. Syst. Evol. Microbiol.">
        <title>The Global Catalogue of Microorganisms (GCM) 10K type strain sequencing project: providing services to taxonomists for standard genome sequencing and annotation.</title>
        <authorList>
            <consortium name="The Broad Institute Genomics Platform"/>
            <consortium name="The Broad Institute Genome Sequencing Center for Infectious Disease"/>
            <person name="Wu L."/>
            <person name="Ma J."/>
        </authorList>
    </citation>
    <scope>NUCLEOTIDE SEQUENCE [LARGE SCALE GENOMIC DNA]</scope>
    <source>
        <strain evidence="3">JCM 4855</strain>
    </source>
</reference>
<dbReference type="Proteomes" id="UP001596409">
    <property type="component" value="Unassembled WGS sequence"/>
</dbReference>
<keyword evidence="3" id="KW-1185">Reference proteome</keyword>
<evidence type="ECO:0000313" key="3">
    <source>
        <dbReference type="Proteomes" id="UP001596409"/>
    </source>
</evidence>
<dbReference type="Pfam" id="PF13814">
    <property type="entry name" value="Replic_Relax"/>
    <property type="match status" value="1"/>
</dbReference>
<protein>
    <submittedName>
        <fullName evidence="2">Replication-relaxation family protein</fullName>
    </submittedName>
</protein>
<proteinExistence type="predicted"/>
<accession>A0ABW2E749</accession>